<protein>
    <submittedName>
        <fullName evidence="2 4">Uncharacterized protein</fullName>
    </submittedName>
</protein>
<proteinExistence type="predicted"/>
<sequence>MDDVQSTNEPPAFQHTRNHDRCNLLKPTFNNSTINQTSYKEICGGIARETVQLPLRKALEDKKNTQKGCDRKSKKPLKDGKTVSSSVSSNKKSNSSKSTFDVFCEETNSGSSTIETSKPMTTEIGGLRLRSETAEEQFKRVDPDAQIEHFSCWRDDAECYDSSEFRMTSVGKVTRKLQIDQVMRSVCDHKCDVISGDASDGGLLEDEILEEDVLDIPLYRK</sequence>
<feature type="compositionally biased region" description="Basic and acidic residues" evidence="1">
    <location>
        <begin position="58"/>
        <end position="81"/>
    </location>
</feature>
<gene>
    <name evidence="2" type="ORF">ASIM_LOCUS1206</name>
</gene>
<dbReference type="Proteomes" id="UP000267096">
    <property type="component" value="Unassembled WGS sequence"/>
</dbReference>
<evidence type="ECO:0000313" key="4">
    <source>
        <dbReference type="WBParaSite" id="ASIM_0000132001-mRNA-1"/>
    </source>
</evidence>
<feature type="region of interest" description="Disordered" evidence="1">
    <location>
        <begin position="1"/>
        <end position="22"/>
    </location>
</feature>
<dbReference type="WBParaSite" id="ASIM_0000132001-mRNA-1">
    <property type="protein sequence ID" value="ASIM_0000132001-mRNA-1"/>
    <property type="gene ID" value="ASIM_0000132001"/>
</dbReference>
<evidence type="ECO:0000313" key="2">
    <source>
        <dbReference type="EMBL" id="VDK18520.1"/>
    </source>
</evidence>
<evidence type="ECO:0000256" key="1">
    <source>
        <dbReference type="SAM" id="MobiDB-lite"/>
    </source>
</evidence>
<keyword evidence="3" id="KW-1185">Reference proteome</keyword>
<dbReference type="AlphaFoldDB" id="A0A0M3J1C3"/>
<feature type="compositionally biased region" description="Low complexity" evidence="1">
    <location>
        <begin position="82"/>
        <end position="97"/>
    </location>
</feature>
<accession>A0A0M3J1C3</accession>
<reference evidence="4" key="1">
    <citation type="submission" date="2017-02" db="UniProtKB">
        <authorList>
            <consortium name="WormBaseParasite"/>
        </authorList>
    </citation>
    <scope>IDENTIFICATION</scope>
</reference>
<evidence type="ECO:0000313" key="3">
    <source>
        <dbReference type="Proteomes" id="UP000267096"/>
    </source>
</evidence>
<name>A0A0M3J1C3_ANISI</name>
<reference evidence="2 3" key="2">
    <citation type="submission" date="2018-11" db="EMBL/GenBank/DDBJ databases">
        <authorList>
            <consortium name="Pathogen Informatics"/>
        </authorList>
    </citation>
    <scope>NUCLEOTIDE SEQUENCE [LARGE SCALE GENOMIC DNA]</scope>
</reference>
<dbReference type="EMBL" id="UYRR01001164">
    <property type="protein sequence ID" value="VDK18520.1"/>
    <property type="molecule type" value="Genomic_DNA"/>
</dbReference>
<feature type="region of interest" description="Disordered" evidence="1">
    <location>
        <begin position="58"/>
        <end position="97"/>
    </location>
</feature>
<organism evidence="4">
    <name type="scientific">Anisakis simplex</name>
    <name type="common">Herring worm</name>
    <dbReference type="NCBI Taxonomy" id="6269"/>
    <lineage>
        <taxon>Eukaryota</taxon>
        <taxon>Metazoa</taxon>
        <taxon>Ecdysozoa</taxon>
        <taxon>Nematoda</taxon>
        <taxon>Chromadorea</taxon>
        <taxon>Rhabditida</taxon>
        <taxon>Spirurina</taxon>
        <taxon>Ascaridomorpha</taxon>
        <taxon>Ascaridoidea</taxon>
        <taxon>Anisakidae</taxon>
        <taxon>Anisakis</taxon>
        <taxon>Anisakis simplex complex</taxon>
    </lineage>
</organism>